<evidence type="ECO:0000259" key="1">
    <source>
        <dbReference type="PROSITE" id="PS51186"/>
    </source>
</evidence>
<gene>
    <name evidence="2" type="ORF">A4R43_12630</name>
</gene>
<sequence>MSLHPARTAEDFEALAGWSSSITSVYSSGQVQPVTGAELREAGVQHQVRFLIVRDRDGQAVGGVNWRPMTYEGHYEVGNAIGPPELWGLGYGAESVLLLLEYLFHQRNAHRIHLLTAAYNKRMVQIFTSGQIHVEGVLRDYFFVDGEYHHAIVGSILRDEYYAALAPGDRERMDLIPPGDKTDALGLLRTHLDRHPVRP</sequence>
<dbReference type="SUPFAM" id="SSF55729">
    <property type="entry name" value="Acyl-CoA N-acyltransferases (Nat)"/>
    <property type="match status" value="1"/>
</dbReference>
<dbReference type="Pfam" id="PF13302">
    <property type="entry name" value="Acetyltransf_3"/>
    <property type="match status" value="1"/>
</dbReference>
<dbReference type="EMBL" id="CP015163">
    <property type="protein sequence ID" value="AXB43294.1"/>
    <property type="molecule type" value="Genomic_DNA"/>
</dbReference>
<dbReference type="KEGG" id="aab:A4R43_12630"/>
<dbReference type="PROSITE" id="PS51186">
    <property type="entry name" value="GNAT"/>
    <property type="match status" value="1"/>
</dbReference>
<dbReference type="InterPro" id="IPR016181">
    <property type="entry name" value="Acyl_CoA_acyltransferase"/>
</dbReference>
<dbReference type="RefSeq" id="WP_162788449.1">
    <property type="nucleotide sequence ID" value="NZ_CP015163.1"/>
</dbReference>
<dbReference type="InterPro" id="IPR000182">
    <property type="entry name" value="GNAT_dom"/>
</dbReference>
<evidence type="ECO:0000313" key="3">
    <source>
        <dbReference type="Proteomes" id="UP000250434"/>
    </source>
</evidence>
<proteinExistence type="predicted"/>
<dbReference type="GO" id="GO:0016747">
    <property type="term" value="F:acyltransferase activity, transferring groups other than amino-acyl groups"/>
    <property type="evidence" value="ECO:0007669"/>
    <property type="project" value="InterPro"/>
</dbReference>
<organism evidence="2 3">
    <name type="scientific">Amycolatopsis albispora</name>
    <dbReference type="NCBI Taxonomy" id="1804986"/>
    <lineage>
        <taxon>Bacteria</taxon>
        <taxon>Bacillati</taxon>
        <taxon>Actinomycetota</taxon>
        <taxon>Actinomycetes</taxon>
        <taxon>Pseudonocardiales</taxon>
        <taxon>Pseudonocardiaceae</taxon>
        <taxon>Amycolatopsis</taxon>
    </lineage>
</organism>
<dbReference type="AlphaFoldDB" id="A0A344L5H0"/>
<evidence type="ECO:0000313" key="2">
    <source>
        <dbReference type="EMBL" id="AXB43294.1"/>
    </source>
</evidence>
<feature type="domain" description="N-acetyltransferase" evidence="1">
    <location>
        <begin position="1"/>
        <end position="159"/>
    </location>
</feature>
<dbReference type="PANTHER" id="PTHR43415">
    <property type="entry name" value="SPERMIDINE N(1)-ACETYLTRANSFERASE"/>
    <property type="match status" value="1"/>
</dbReference>
<accession>A0A344L5H0</accession>
<dbReference type="PANTHER" id="PTHR43415:SF3">
    <property type="entry name" value="GNAT-FAMILY ACETYLTRANSFERASE"/>
    <property type="match status" value="1"/>
</dbReference>
<keyword evidence="3" id="KW-1185">Reference proteome</keyword>
<dbReference type="Gene3D" id="3.40.630.30">
    <property type="match status" value="1"/>
</dbReference>
<reference evidence="2 3" key="1">
    <citation type="submission" date="2016-04" db="EMBL/GenBank/DDBJ databases">
        <title>Complete genome sequence and analysis of deep-sea sediment isolate, Amycolatopsis sp. WP1.</title>
        <authorList>
            <person name="Wang H."/>
            <person name="Chen S."/>
            <person name="Wu Q."/>
        </authorList>
    </citation>
    <scope>NUCLEOTIDE SEQUENCE [LARGE SCALE GENOMIC DNA]</scope>
    <source>
        <strain evidence="2 3">WP1</strain>
    </source>
</reference>
<name>A0A344L5H0_9PSEU</name>
<dbReference type="Proteomes" id="UP000250434">
    <property type="component" value="Chromosome"/>
</dbReference>
<protein>
    <recommendedName>
        <fullName evidence="1">N-acetyltransferase domain-containing protein</fullName>
    </recommendedName>
</protein>